<feature type="compositionally biased region" description="Polar residues" evidence="1">
    <location>
        <begin position="119"/>
        <end position="149"/>
    </location>
</feature>
<feature type="compositionally biased region" description="Polar residues" evidence="1">
    <location>
        <begin position="565"/>
        <end position="587"/>
    </location>
</feature>
<feature type="compositionally biased region" description="Polar residues" evidence="1">
    <location>
        <begin position="1"/>
        <end position="21"/>
    </location>
</feature>
<proteinExistence type="predicted"/>
<feature type="region of interest" description="Disordered" evidence="1">
    <location>
        <begin position="310"/>
        <end position="382"/>
    </location>
</feature>
<evidence type="ECO:0000313" key="3">
    <source>
        <dbReference type="Proteomes" id="UP001150062"/>
    </source>
</evidence>
<name>A0ABQ8XE25_9EUKA</name>
<evidence type="ECO:0000313" key="2">
    <source>
        <dbReference type="EMBL" id="KAJ6229559.1"/>
    </source>
</evidence>
<sequence length="724" mass="83853">MTNLTNPSLTFNSLLSPQLKPNLNKRTKTQKQKRSQGIPKSRTVLTSQPKVFRSIINKNSQKKNKFFKTQTLSLQLNKSQLHTTKPPFSKSKLKSSNKKPATVVRAKRRKKQAYGAKSTAIQLSTPQKTNSNSLKPQAKTLSVSLSEQGSSRKRIQPNRLKEKISPRKSFHSLKIRKTNTSLYPDKKKKTSAIQTQTKTKIQTQTTTKIQAQTRRQTQTLTQEQTQTQTQKQAQAQTTTTNTITNTNQTKNPITIGSVENQGYNPSQRNLKNKYLKNLFKKRTPKSSFKTQPLLDKKKFPLHKSLLNKNSELKPLIQKKKKTTPKITKEIRKQKDQSSLTGRKNITYDQEFREQLQFGSSQKKQRKNSKNEKNKKERSNQTQIQIKKQLNTLENSDLLFPSGLSKNGFVTNQQTNLPIGNNLRLQEYQINVTQKKTLKKAQLIHSINTFGHIQVQEHVHENGKSTNTSKLGIKSSLKQNQFSTNYPQDNIILSFQKLSRHPQQLFVGPYKQNLNNDQKRTQQNHYLPSYKKQQNENLGLFQKRMVTNKTNNISSLLHTNPKPKSIQHNLKNSNGNNQSTKQSSQGEQIKQKEEFRHKKKIIQYNSLNKASYFETFFKEQKMAQQFPKFYKGIKTDESFYSHYIQPLMEKEIILKSNEKLKQNQSHNKLSIKNNEINKIKWDKILPKKDLLSLARNPNNKLASVYQKGFFVSYLLNKFTNDNIDN</sequence>
<feature type="region of interest" description="Disordered" evidence="1">
    <location>
        <begin position="78"/>
        <end position="164"/>
    </location>
</feature>
<accession>A0ABQ8XE25</accession>
<feature type="compositionally biased region" description="Basic residues" evidence="1">
    <location>
        <begin position="23"/>
        <end position="34"/>
    </location>
</feature>
<feature type="region of interest" description="Disordered" evidence="1">
    <location>
        <begin position="553"/>
        <end position="591"/>
    </location>
</feature>
<feature type="region of interest" description="Disordered" evidence="1">
    <location>
        <begin position="222"/>
        <end position="269"/>
    </location>
</feature>
<feature type="compositionally biased region" description="Polar residues" evidence="1">
    <location>
        <begin position="252"/>
        <end position="268"/>
    </location>
</feature>
<protein>
    <submittedName>
        <fullName evidence="2">Uncharacterized protein</fullName>
    </submittedName>
</protein>
<feature type="compositionally biased region" description="Low complexity" evidence="1">
    <location>
        <begin position="222"/>
        <end position="251"/>
    </location>
</feature>
<dbReference type="EMBL" id="JAOAOG010000320">
    <property type="protein sequence ID" value="KAJ6229559.1"/>
    <property type="molecule type" value="Genomic_DNA"/>
</dbReference>
<organism evidence="2 3">
    <name type="scientific">Anaeramoeba flamelloides</name>
    <dbReference type="NCBI Taxonomy" id="1746091"/>
    <lineage>
        <taxon>Eukaryota</taxon>
        <taxon>Metamonada</taxon>
        <taxon>Anaeramoebidae</taxon>
        <taxon>Anaeramoeba</taxon>
    </lineage>
</organism>
<feature type="compositionally biased region" description="Polar residues" evidence="1">
    <location>
        <begin position="336"/>
        <end position="347"/>
    </location>
</feature>
<comment type="caution">
    <text evidence="2">The sequence shown here is derived from an EMBL/GenBank/DDBJ whole genome shotgun (WGS) entry which is preliminary data.</text>
</comment>
<feature type="region of interest" description="Disordered" evidence="1">
    <location>
        <begin position="1"/>
        <end position="42"/>
    </location>
</feature>
<feature type="compositionally biased region" description="Basic and acidic residues" evidence="1">
    <location>
        <begin position="326"/>
        <end position="335"/>
    </location>
</feature>
<feature type="compositionally biased region" description="Basic and acidic residues" evidence="1">
    <location>
        <begin position="368"/>
        <end position="378"/>
    </location>
</feature>
<dbReference type="Proteomes" id="UP001150062">
    <property type="component" value="Unassembled WGS sequence"/>
</dbReference>
<evidence type="ECO:0000256" key="1">
    <source>
        <dbReference type="SAM" id="MobiDB-lite"/>
    </source>
</evidence>
<gene>
    <name evidence="2" type="ORF">M0813_07789</name>
</gene>
<reference evidence="2" key="1">
    <citation type="submission" date="2022-08" db="EMBL/GenBank/DDBJ databases">
        <title>Novel sulfate-reducing endosymbionts in the free-living metamonad Anaeramoeba.</title>
        <authorList>
            <person name="Jerlstrom-Hultqvist J."/>
            <person name="Cepicka I."/>
            <person name="Gallot-Lavallee L."/>
            <person name="Salas-Leiva D."/>
            <person name="Curtis B.A."/>
            <person name="Zahonova K."/>
            <person name="Pipaliya S."/>
            <person name="Dacks J."/>
            <person name="Roger A.J."/>
        </authorList>
    </citation>
    <scope>NUCLEOTIDE SEQUENCE</scope>
    <source>
        <strain evidence="2">Schooner1</strain>
    </source>
</reference>
<keyword evidence="3" id="KW-1185">Reference proteome</keyword>